<dbReference type="InterPro" id="IPR005645">
    <property type="entry name" value="FSH-like_dom"/>
</dbReference>
<name>A0A4U6UEV0_SETVI</name>
<organism evidence="2 3">
    <name type="scientific">Setaria viridis</name>
    <name type="common">Green bristlegrass</name>
    <name type="synonym">Setaria italica subsp. viridis</name>
    <dbReference type="NCBI Taxonomy" id="4556"/>
    <lineage>
        <taxon>Eukaryota</taxon>
        <taxon>Viridiplantae</taxon>
        <taxon>Streptophyta</taxon>
        <taxon>Embryophyta</taxon>
        <taxon>Tracheophyta</taxon>
        <taxon>Spermatophyta</taxon>
        <taxon>Magnoliopsida</taxon>
        <taxon>Liliopsida</taxon>
        <taxon>Poales</taxon>
        <taxon>Poaceae</taxon>
        <taxon>PACMAD clade</taxon>
        <taxon>Panicoideae</taxon>
        <taxon>Panicodae</taxon>
        <taxon>Paniceae</taxon>
        <taxon>Cenchrinae</taxon>
        <taxon>Setaria</taxon>
    </lineage>
</organism>
<dbReference type="AlphaFoldDB" id="A0A4U6UEV0"/>
<reference evidence="2" key="1">
    <citation type="submission" date="2019-03" db="EMBL/GenBank/DDBJ databases">
        <title>WGS assembly of Setaria viridis.</title>
        <authorList>
            <person name="Huang P."/>
            <person name="Jenkins J."/>
            <person name="Grimwood J."/>
            <person name="Barry K."/>
            <person name="Healey A."/>
            <person name="Mamidi S."/>
            <person name="Sreedasyam A."/>
            <person name="Shu S."/>
            <person name="Feldman M."/>
            <person name="Wu J."/>
            <person name="Yu Y."/>
            <person name="Chen C."/>
            <person name="Johnson J."/>
            <person name="Rokhsar D."/>
            <person name="Baxter I."/>
            <person name="Schmutz J."/>
            <person name="Brutnell T."/>
            <person name="Kellogg E."/>
        </authorList>
    </citation>
    <scope>NUCLEOTIDE SEQUENCE [LARGE SCALE GENOMIC DNA]</scope>
</reference>
<dbReference type="Proteomes" id="UP000298652">
    <property type="component" value="Chromosome 5"/>
</dbReference>
<dbReference type="Gramene" id="TKW13792">
    <property type="protein sequence ID" value="TKW13792"/>
    <property type="gene ID" value="SEVIR_5G124200v2"/>
</dbReference>
<dbReference type="Pfam" id="PF03959">
    <property type="entry name" value="FSH1"/>
    <property type="match status" value="1"/>
</dbReference>
<feature type="domain" description="Serine hydrolase" evidence="1">
    <location>
        <begin position="40"/>
        <end position="110"/>
    </location>
</feature>
<dbReference type="PANTHER" id="PTHR22778">
    <property type="entry name" value="OVARIAN CANCER GENE-2 PROTEIN-RELATED"/>
    <property type="match status" value="1"/>
</dbReference>
<accession>A0A4U6UEV0</accession>
<dbReference type="Gene3D" id="3.40.50.1820">
    <property type="entry name" value="alpha/beta hydrolase"/>
    <property type="match status" value="1"/>
</dbReference>
<dbReference type="OMA" id="GKMSCGV"/>
<dbReference type="InterPro" id="IPR029058">
    <property type="entry name" value="AB_hydrolase_fold"/>
</dbReference>
<proteinExistence type="predicted"/>
<protein>
    <recommendedName>
        <fullName evidence="1">Serine hydrolase domain-containing protein</fullName>
    </recommendedName>
</protein>
<dbReference type="PANTHER" id="PTHR22778:SF56">
    <property type="entry name" value="SERINE HYDROLASE FSH DOMAIN-CONTAINING PROTEIN"/>
    <property type="match status" value="1"/>
</dbReference>
<sequence>MIRRAARILPGRRRICSACRAPGIGKMSCGVWCQVLTFTGVAKVKCVIVISGGEIQATARAFNSKIMCPSLHFIGDHDFAKVHNEELVEAFVDPLVIRHPCGHTIPNLGESISAWRVFHEEKTEVLSTHLTISAVKSKYVGE</sequence>
<evidence type="ECO:0000259" key="1">
    <source>
        <dbReference type="Pfam" id="PF03959"/>
    </source>
</evidence>
<evidence type="ECO:0000313" key="3">
    <source>
        <dbReference type="Proteomes" id="UP000298652"/>
    </source>
</evidence>
<keyword evidence="3" id="KW-1185">Reference proteome</keyword>
<dbReference type="EMBL" id="CM016556">
    <property type="protein sequence ID" value="TKW13792.1"/>
    <property type="molecule type" value="Genomic_DNA"/>
</dbReference>
<evidence type="ECO:0000313" key="2">
    <source>
        <dbReference type="EMBL" id="TKW13792.1"/>
    </source>
</evidence>
<gene>
    <name evidence="2" type="ORF">SEVIR_5G124200v2</name>
</gene>